<dbReference type="Pfam" id="PF04191">
    <property type="entry name" value="PEMT"/>
    <property type="match status" value="1"/>
</dbReference>
<dbReference type="PANTHER" id="PTHR43847">
    <property type="entry name" value="BLL3993 PROTEIN"/>
    <property type="match status" value="1"/>
</dbReference>
<keyword evidence="6" id="KW-0808">Transferase</keyword>
<feature type="transmembrane region" description="Helical" evidence="5">
    <location>
        <begin position="12"/>
        <end position="31"/>
    </location>
</feature>
<keyword evidence="6" id="KW-0489">Methyltransferase</keyword>
<keyword evidence="4 5" id="KW-0472">Membrane</keyword>
<evidence type="ECO:0000256" key="3">
    <source>
        <dbReference type="ARBA" id="ARBA00022989"/>
    </source>
</evidence>
<accession>A0ABW1SZL0</accession>
<keyword evidence="3 5" id="KW-1133">Transmembrane helix</keyword>
<dbReference type="Proteomes" id="UP001596138">
    <property type="component" value="Unassembled WGS sequence"/>
</dbReference>
<dbReference type="GO" id="GO:0004671">
    <property type="term" value="F:protein C-terminal S-isoprenylcysteine carboxyl O-methyltransferase activity"/>
    <property type="evidence" value="ECO:0007669"/>
    <property type="project" value="UniProtKB-EC"/>
</dbReference>
<protein>
    <submittedName>
        <fullName evidence="6">Methyltransferase family protein</fullName>
        <ecNumber evidence="6">2.1.1.100</ecNumber>
        <ecNumber evidence="6">2.1.1.334</ecNumber>
    </submittedName>
</protein>
<dbReference type="EC" id="2.1.1.100" evidence="6"/>
<feature type="transmembrane region" description="Helical" evidence="5">
    <location>
        <begin position="95"/>
        <end position="125"/>
    </location>
</feature>
<dbReference type="EC" id="2.1.1.334" evidence="6"/>
<evidence type="ECO:0000256" key="1">
    <source>
        <dbReference type="ARBA" id="ARBA00004127"/>
    </source>
</evidence>
<organism evidence="6 7">
    <name type="scientific">Longivirga aurantiaca</name>
    <dbReference type="NCBI Taxonomy" id="1837743"/>
    <lineage>
        <taxon>Bacteria</taxon>
        <taxon>Bacillati</taxon>
        <taxon>Actinomycetota</taxon>
        <taxon>Actinomycetes</taxon>
        <taxon>Sporichthyales</taxon>
        <taxon>Sporichthyaceae</taxon>
        <taxon>Longivirga</taxon>
    </lineage>
</organism>
<dbReference type="Gene3D" id="1.20.120.1630">
    <property type="match status" value="1"/>
</dbReference>
<name>A0ABW1SZL0_9ACTN</name>
<reference evidence="7" key="1">
    <citation type="journal article" date="2019" name="Int. J. Syst. Evol. Microbiol.">
        <title>The Global Catalogue of Microorganisms (GCM) 10K type strain sequencing project: providing services to taxonomists for standard genome sequencing and annotation.</title>
        <authorList>
            <consortium name="The Broad Institute Genomics Platform"/>
            <consortium name="The Broad Institute Genome Sequencing Center for Infectious Disease"/>
            <person name="Wu L."/>
            <person name="Ma J."/>
        </authorList>
    </citation>
    <scope>NUCLEOTIDE SEQUENCE [LARGE SCALE GENOMIC DNA]</scope>
    <source>
        <strain evidence="7">CGMCC 4.7317</strain>
    </source>
</reference>
<feature type="transmembrane region" description="Helical" evidence="5">
    <location>
        <begin position="43"/>
        <end position="66"/>
    </location>
</feature>
<sequence length="159" mass="16938">MSGLPRLGGRGGGWVALQFALLGVALVLGLTDLSGWGEAWAGGLRYIGILVLSAGVVVAVLAAVGLGPSLTALPQPRDGGRLRTDGVYGVVRHPMYLSVLCGVLGWALLTSPCVLIPFAALAVVLDLKRQVEEQWLAEAYPEYPAYRMQVRWALVPYLR</sequence>
<evidence type="ECO:0000256" key="2">
    <source>
        <dbReference type="ARBA" id="ARBA00022692"/>
    </source>
</evidence>
<dbReference type="InterPro" id="IPR052527">
    <property type="entry name" value="Metal_cation-efflux_comp"/>
</dbReference>
<comment type="subcellular location">
    <subcellularLocation>
        <location evidence="1">Endomembrane system</location>
        <topology evidence="1">Multi-pass membrane protein</topology>
    </subcellularLocation>
</comment>
<dbReference type="RefSeq" id="WP_386764736.1">
    <property type="nucleotide sequence ID" value="NZ_JBHSTI010000008.1"/>
</dbReference>
<gene>
    <name evidence="6" type="ORF">ACFQGU_06090</name>
</gene>
<dbReference type="GO" id="GO:0032259">
    <property type="term" value="P:methylation"/>
    <property type="evidence" value="ECO:0007669"/>
    <property type="project" value="UniProtKB-KW"/>
</dbReference>
<evidence type="ECO:0000313" key="7">
    <source>
        <dbReference type="Proteomes" id="UP001596138"/>
    </source>
</evidence>
<comment type="caution">
    <text evidence="6">The sequence shown here is derived from an EMBL/GenBank/DDBJ whole genome shotgun (WGS) entry which is preliminary data.</text>
</comment>
<proteinExistence type="predicted"/>
<dbReference type="PANTHER" id="PTHR43847:SF1">
    <property type="entry name" value="BLL3993 PROTEIN"/>
    <property type="match status" value="1"/>
</dbReference>
<dbReference type="InterPro" id="IPR007318">
    <property type="entry name" value="Phopholipid_MeTrfase"/>
</dbReference>
<keyword evidence="7" id="KW-1185">Reference proteome</keyword>
<keyword evidence="2 5" id="KW-0812">Transmembrane</keyword>
<evidence type="ECO:0000256" key="5">
    <source>
        <dbReference type="SAM" id="Phobius"/>
    </source>
</evidence>
<dbReference type="EMBL" id="JBHSTI010000008">
    <property type="protein sequence ID" value="MFC6237439.1"/>
    <property type="molecule type" value="Genomic_DNA"/>
</dbReference>
<evidence type="ECO:0000256" key="4">
    <source>
        <dbReference type="ARBA" id="ARBA00023136"/>
    </source>
</evidence>
<evidence type="ECO:0000313" key="6">
    <source>
        <dbReference type="EMBL" id="MFC6237439.1"/>
    </source>
</evidence>